<accession>A0ABD5EQJ1</accession>
<evidence type="ECO:0000313" key="4">
    <source>
        <dbReference type="Proteomes" id="UP001183535"/>
    </source>
</evidence>
<sequence length="407" mass="41539">MRSVQVGASRRAAGSYDYGFAAGARSVEGAPGTADAPLLAPGGTYRGTLPRAAELYYRLDLDDSSNAYVSVTAVPRQGSTLTVSEGIRVAVRSAEGHSCSYENATFGAARSPHPITAWGARTTAPVNRACQGAGSYYVVVERVGTAGASSGAWDLELTAATEPALEATGATRAPEVWDSASPAPAVGEAEPRPGGSGFTRAAPVGQGVWSAGIAPGQTLFYRVPVGWGRQPHATAELGGSGADSGYTLGALDLTLYNPVRADVEDVGVGYDGRRAVAALPAVPPVDHANRYAGSDRISGMRFAGAYYLVVHLAARVADEFGDGPYRLTLRVSVKGAERAGPGYAGQPVPRDLFQAAADDRRSGGDGTGSSGGTAMRALAVGGIGAGTVVLVVLGAWTVLARRRTGTV</sequence>
<name>A0ABD5EQJ1_9ACTN</name>
<reference evidence="4" key="1">
    <citation type="submission" date="2023-07" db="EMBL/GenBank/DDBJ databases">
        <title>30 novel species of actinomycetes from the DSMZ collection.</title>
        <authorList>
            <person name="Nouioui I."/>
        </authorList>
    </citation>
    <scope>NUCLEOTIDE SEQUENCE [LARGE SCALE GENOMIC DNA]</scope>
    <source>
        <strain evidence="4">DSM 41981</strain>
    </source>
</reference>
<comment type="caution">
    <text evidence="3">The sequence shown here is derived from an EMBL/GenBank/DDBJ whole genome shotgun (WGS) entry which is preliminary data.</text>
</comment>
<evidence type="ECO:0000313" key="3">
    <source>
        <dbReference type="EMBL" id="MDT0436903.1"/>
    </source>
</evidence>
<proteinExistence type="predicted"/>
<feature type="region of interest" description="Disordered" evidence="1">
    <location>
        <begin position="169"/>
        <end position="196"/>
    </location>
</feature>
<evidence type="ECO:0008006" key="5">
    <source>
        <dbReference type="Google" id="ProtNLM"/>
    </source>
</evidence>
<keyword evidence="2" id="KW-1133">Transmembrane helix</keyword>
<dbReference type="EMBL" id="JAVRES010000009">
    <property type="protein sequence ID" value="MDT0436903.1"/>
    <property type="molecule type" value="Genomic_DNA"/>
</dbReference>
<feature type="transmembrane region" description="Helical" evidence="2">
    <location>
        <begin position="377"/>
        <end position="399"/>
    </location>
</feature>
<dbReference type="AlphaFoldDB" id="A0ABD5EQJ1"/>
<dbReference type="Proteomes" id="UP001183535">
    <property type="component" value="Unassembled WGS sequence"/>
</dbReference>
<organism evidence="3 4">
    <name type="scientific">Streptomyces doudnae</name>
    <dbReference type="NCBI Taxonomy" id="3075536"/>
    <lineage>
        <taxon>Bacteria</taxon>
        <taxon>Bacillati</taxon>
        <taxon>Actinomycetota</taxon>
        <taxon>Actinomycetes</taxon>
        <taxon>Kitasatosporales</taxon>
        <taxon>Streptomycetaceae</taxon>
        <taxon>Streptomyces</taxon>
    </lineage>
</organism>
<evidence type="ECO:0000256" key="2">
    <source>
        <dbReference type="SAM" id="Phobius"/>
    </source>
</evidence>
<keyword evidence="4" id="KW-1185">Reference proteome</keyword>
<keyword evidence="2" id="KW-0472">Membrane</keyword>
<gene>
    <name evidence="3" type="ORF">RM877_19645</name>
</gene>
<dbReference type="RefSeq" id="WP_237548896.1">
    <property type="nucleotide sequence ID" value="NZ_JAVRES010000009.1"/>
</dbReference>
<protein>
    <recommendedName>
        <fullName evidence="5">Peptidase</fullName>
    </recommendedName>
</protein>
<evidence type="ECO:0000256" key="1">
    <source>
        <dbReference type="SAM" id="MobiDB-lite"/>
    </source>
</evidence>
<keyword evidence="2" id="KW-0812">Transmembrane</keyword>